<name>A0AAX4PMG7_9CHLO</name>
<feature type="compositionally biased region" description="Acidic residues" evidence="4">
    <location>
        <begin position="444"/>
        <end position="458"/>
    </location>
</feature>
<reference evidence="5 6" key="1">
    <citation type="submission" date="2024-03" db="EMBL/GenBank/DDBJ databases">
        <title>Complete genome sequence of the green alga Chloropicon roscoffensis RCC1871.</title>
        <authorList>
            <person name="Lemieux C."/>
            <person name="Pombert J.-F."/>
            <person name="Otis C."/>
            <person name="Turmel M."/>
        </authorList>
    </citation>
    <scope>NUCLEOTIDE SEQUENCE [LARGE SCALE GENOMIC DNA]</scope>
    <source>
        <strain evidence="5 6">RCC1871</strain>
    </source>
</reference>
<dbReference type="InterPro" id="IPR015943">
    <property type="entry name" value="WD40/YVTN_repeat-like_dom_sf"/>
</dbReference>
<feature type="region of interest" description="Disordered" evidence="4">
    <location>
        <begin position="434"/>
        <end position="458"/>
    </location>
</feature>
<keyword evidence="1 3" id="KW-0853">WD repeat</keyword>
<dbReference type="PANTHER" id="PTHR15574:SF21">
    <property type="entry name" value="DDB1- AND CUL4-ASSOCIATED FACTOR 8"/>
    <property type="match status" value="1"/>
</dbReference>
<dbReference type="GO" id="GO:0080008">
    <property type="term" value="C:Cul4-RING E3 ubiquitin ligase complex"/>
    <property type="evidence" value="ECO:0007669"/>
    <property type="project" value="TreeGrafter"/>
</dbReference>
<dbReference type="Gene3D" id="2.130.10.10">
    <property type="entry name" value="YVTN repeat-like/Quinoprotein amine dehydrogenase"/>
    <property type="match status" value="1"/>
</dbReference>
<evidence type="ECO:0000313" key="6">
    <source>
        <dbReference type="Proteomes" id="UP001472866"/>
    </source>
</evidence>
<dbReference type="InterPro" id="IPR001680">
    <property type="entry name" value="WD40_rpt"/>
</dbReference>
<organism evidence="5 6">
    <name type="scientific">Chloropicon roscoffensis</name>
    <dbReference type="NCBI Taxonomy" id="1461544"/>
    <lineage>
        <taxon>Eukaryota</taxon>
        <taxon>Viridiplantae</taxon>
        <taxon>Chlorophyta</taxon>
        <taxon>Chloropicophyceae</taxon>
        <taxon>Chloropicales</taxon>
        <taxon>Chloropicaceae</taxon>
        <taxon>Chloropicon</taxon>
    </lineage>
</organism>
<evidence type="ECO:0000256" key="3">
    <source>
        <dbReference type="PROSITE-ProRule" id="PRU00221"/>
    </source>
</evidence>
<keyword evidence="2" id="KW-0677">Repeat</keyword>
<dbReference type="Proteomes" id="UP001472866">
    <property type="component" value="Chromosome 18"/>
</dbReference>
<sequence>MSAHFSAGLGLLRRNQAKRAGSRFLLTRLEKHTTLEGHGGCVNTTKFTNDGNLVITGSDDTNIKLWDWRTGECLLTMETLHTGNIFQATQLLHSSDSIVSCAADGQVQIHSLVHSEKSSRWTNSKDQSIVLGYHAGRVHKISLNPVDPHSFLSCGEDGLCLTYDVRTNESRFAVKFLNESGKRVPINSVNHDPLSMGNRFALAGSDKYVRIYDYRFLREGEPWHKCAMPGVPRLRYITCLDYSYRGELLATYSDSYIYLFPKVEPTEAANADSSPSPDSSGQRYAGHINCQTVKGVTFFGPDHEFVASGSDCGHCFVWDKTTADLLTMFKADENILNCLEPHPHESMTLATSGLEHNCKIWQPTADSSTVPDDMEDLVREQQIEAFGEGREWHQQATSILYAIMNNVGLDLDDDQARNRTQRFVLDILSGDADNLAPWHRSAPGDDDTDGDFEMEDQA</sequence>
<evidence type="ECO:0000256" key="2">
    <source>
        <dbReference type="ARBA" id="ARBA00022737"/>
    </source>
</evidence>
<gene>
    <name evidence="5" type="ORF">HKI87_18g86910</name>
</gene>
<dbReference type="PROSITE" id="PS50082">
    <property type="entry name" value="WD_REPEATS_2"/>
    <property type="match status" value="1"/>
</dbReference>
<feature type="repeat" description="WD" evidence="3">
    <location>
        <begin position="35"/>
        <end position="76"/>
    </location>
</feature>
<dbReference type="InterPro" id="IPR036322">
    <property type="entry name" value="WD40_repeat_dom_sf"/>
</dbReference>
<protein>
    <submittedName>
        <fullName evidence="5">DDB1- and CUL4-associated factor</fullName>
    </submittedName>
</protein>
<dbReference type="SUPFAM" id="SSF50978">
    <property type="entry name" value="WD40 repeat-like"/>
    <property type="match status" value="1"/>
</dbReference>
<dbReference type="Pfam" id="PF00400">
    <property type="entry name" value="WD40"/>
    <property type="match status" value="2"/>
</dbReference>
<dbReference type="GO" id="GO:0005737">
    <property type="term" value="C:cytoplasm"/>
    <property type="evidence" value="ECO:0007669"/>
    <property type="project" value="TreeGrafter"/>
</dbReference>
<evidence type="ECO:0000256" key="4">
    <source>
        <dbReference type="SAM" id="MobiDB-lite"/>
    </source>
</evidence>
<dbReference type="AlphaFoldDB" id="A0AAX4PMG7"/>
<dbReference type="PANTHER" id="PTHR15574">
    <property type="entry name" value="WD REPEAT DOMAIN-CONTAINING FAMILY"/>
    <property type="match status" value="1"/>
</dbReference>
<dbReference type="SMART" id="SM00320">
    <property type="entry name" value="WD40"/>
    <property type="match status" value="7"/>
</dbReference>
<dbReference type="PROSITE" id="PS50294">
    <property type="entry name" value="WD_REPEATS_REGION"/>
    <property type="match status" value="1"/>
</dbReference>
<keyword evidence="6" id="KW-1185">Reference proteome</keyword>
<evidence type="ECO:0000313" key="5">
    <source>
        <dbReference type="EMBL" id="WZN67119.1"/>
    </source>
</evidence>
<evidence type="ECO:0000256" key="1">
    <source>
        <dbReference type="ARBA" id="ARBA00022574"/>
    </source>
</evidence>
<proteinExistence type="predicted"/>
<dbReference type="InterPro" id="IPR045151">
    <property type="entry name" value="DCAF8"/>
</dbReference>
<dbReference type="EMBL" id="CP151518">
    <property type="protein sequence ID" value="WZN67119.1"/>
    <property type="molecule type" value="Genomic_DNA"/>
</dbReference>
<accession>A0AAX4PMG7</accession>